<organism evidence="1 2">
    <name type="scientific">Paenibacillus durus ATCC 35681</name>
    <dbReference type="NCBI Taxonomy" id="1333534"/>
    <lineage>
        <taxon>Bacteria</taxon>
        <taxon>Bacillati</taxon>
        <taxon>Bacillota</taxon>
        <taxon>Bacilli</taxon>
        <taxon>Bacillales</taxon>
        <taxon>Paenibacillaceae</taxon>
        <taxon>Paenibacillus</taxon>
    </lineage>
</organism>
<dbReference type="InterPro" id="IPR029035">
    <property type="entry name" value="DHS-like_NAD/FAD-binding_dom"/>
</dbReference>
<proteinExistence type="predicted"/>
<dbReference type="Proteomes" id="UP000034189">
    <property type="component" value="Chromosome"/>
</dbReference>
<accession>A0A0F7FAG4</accession>
<dbReference type="RefSeq" id="WP_025696268.1">
    <property type="nucleotide sequence ID" value="NZ_ASQQ01000437.1"/>
</dbReference>
<dbReference type="SUPFAM" id="SSF52467">
    <property type="entry name" value="DHS-like NAD/FAD-binding domain"/>
    <property type="match status" value="1"/>
</dbReference>
<dbReference type="AlphaFoldDB" id="A0A0F7FAG4"/>
<dbReference type="Pfam" id="PF13289">
    <property type="entry name" value="SIR2_2"/>
    <property type="match status" value="1"/>
</dbReference>
<reference evidence="1 2" key="2">
    <citation type="journal article" date="2016" name="Genome Announc.">
        <title>Genome Sequence of a Gram-Positive Diazotroph, Paenibacillus durus Type Strain ATCC 35681.</title>
        <authorList>
            <person name="Halim M.A."/>
            <person name="Rahman A.Y."/>
            <person name="Sim K.S."/>
            <person name="Yam H.C."/>
            <person name="Rahim A.A."/>
            <person name="Ghazali A.H."/>
            <person name="Najimudin N."/>
        </authorList>
    </citation>
    <scope>NUCLEOTIDE SEQUENCE [LARGE SCALE GENOMIC DNA]</scope>
    <source>
        <strain evidence="1 2">ATCC 35681</strain>
    </source>
</reference>
<evidence type="ECO:0000313" key="2">
    <source>
        <dbReference type="Proteomes" id="UP000034189"/>
    </source>
</evidence>
<reference evidence="1 2" key="1">
    <citation type="submission" date="2015-03" db="EMBL/GenBank/DDBJ databases">
        <authorList>
            <person name="Abdul Halim M."/>
        </authorList>
    </citation>
    <scope>NUCLEOTIDE SEQUENCE [LARGE SCALE GENOMIC DNA]</scope>
    <source>
        <strain evidence="1 2">ATCC 35681</strain>
    </source>
</reference>
<sequence>MSLETLINTVKHESFHTDDEIKECINELVNEYGTNLFNDDDITQIVSPLRVLICEKLHNEGLLDINFKYFCHDNDEDEETDNLSTRCRYCNVILHEGLENHEVNRVYHFTRKSYEEILQYLASKDEEKYLMQELIKNFESLAKEIDEVIPFLGAGVSTPLKLPNWEGLLKRFEEHLPQNFQREAYKDFINKGNFFGGLEYLIDNSYYITNEDRLKDEIINIMSHADVKIDDEEHNFDDIIDLKSDYYVTTNYDLAMEHFMTKVSCYNTPVCMDEIGNLRNMSTTGNSIIHLHGHINRKPSMIVTKKDYDKLYSKRGTLVQLAAILGSRPLLFIGFSFKDKFFVDMYNKLVKILDTVHYIVLFNPEYEEIRNLNNKNIKVLGLKVSDGNYVKAIKVLFNFVKKNKTL</sequence>
<dbReference type="EMBL" id="CP011114">
    <property type="protein sequence ID" value="AKG35633.1"/>
    <property type="molecule type" value="Genomic_DNA"/>
</dbReference>
<name>A0A0F7FAG4_PAEDU</name>
<gene>
    <name evidence="1" type="ORF">VK70_14485</name>
</gene>
<dbReference type="OrthoDB" id="1688888at2"/>
<dbReference type="PATRIC" id="fig|1333534.5.peg.3192"/>
<evidence type="ECO:0000313" key="1">
    <source>
        <dbReference type="EMBL" id="AKG35633.1"/>
    </source>
</evidence>
<dbReference type="HOGENOM" id="CLU_056496_0_0_9"/>
<protein>
    <submittedName>
        <fullName evidence="1">Uncharacterized protein</fullName>
    </submittedName>
</protein>